<dbReference type="VEuPathDB" id="AmoebaDB:EHI5A_109280"/>
<name>A0A5K1UU40_ENTHI</name>
<sequence length="206" mass="23788">MLPQTIKTTFSELKNQHSNALMNQMKYKSEESQTKLISFLMYVLCSLGYTFVVRKPTKVNCQRMSIIPICEIRDVFGNVVFNENLLKEDEIMKLVCQVKKENLHQRIKSKYSRVVCANFMTQTIDQFPNTSFIFGMSKKTCEIETQCGNIHLPAFPKIQAVTINNFLYDKNAMENIGSQFYKSLIDQSKDLKKLEQFVVSPLVNAV</sequence>
<organism evidence="2 3">
    <name type="scientific">Entamoeba histolytica</name>
    <dbReference type="NCBI Taxonomy" id="5759"/>
    <lineage>
        <taxon>Eukaryota</taxon>
        <taxon>Amoebozoa</taxon>
        <taxon>Evosea</taxon>
        <taxon>Archamoebae</taxon>
        <taxon>Mastigamoebida</taxon>
        <taxon>Entamoebidae</taxon>
        <taxon>Entamoeba</taxon>
    </lineage>
</organism>
<accession>A0A5K1UU40</accession>
<keyword evidence="1" id="KW-1133">Transmembrane helix</keyword>
<dbReference type="VEuPathDB" id="AmoebaDB:KM1_118120"/>
<dbReference type="EMBL" id="BDEQ01000001">
    <property type="protein sequence ID" value="GAT96421.1"/>
    <property type="molecule type" value="Genomic_DNA"/>
</dbReference>
<dbReference type="OMA" id="ICEIRDI"/>
<gene>
    <name evidence="2" type="ORF">CL6EHI_028940</name>
</gene>
<evidence type="ECO:0000313" key="3">
    <source>
        <dbReference type="Proteomes" id="UP000078387"/>
    </source>
</evidence>
<evidence type="ECO:0000313" key="2">
    <source>
        <dbReference type="EMBL" id="GAT96421.1"/>
    </source>
</evidence>
<comment type="caution">
    <text evidence="2">The sequence shown here is derived from an EMBL/GenBank/DDBJ whole genome shotgun (WGS) entry which is preliminary data.</text>
</comment>
<protein>
    <submittedName>
        <fullName evidence="2">Uncharacterized protein</fullName>
    </submittedName>
</protein>
<keyword evidence="1" id="KW-0812">Transmembrane</keyword>
<evidence type="ECO:0000256" key="1">
    <source>
        <dbReference type="SAM" id="Phobius"/>
    </source>
</evidence>
<reference evidence="2 3" key="1">
    <citation type="submission" date="2016-05" db="EMBL/GenBank/DDBJ databases">
        <title>First whole genome sequencing of Entamoeba histolytica HM1:IMSS-clone-6.</title>
        <authorList>
            <person name="Mukherjee Avik.K."/>
            <person name="Izumyama S."/>
            <person name="Nakada-Tsukui K."/>
            <person name="Nozaki T."/>
        </authorList>
    </citation>
    <scope>NUCLEOTIDE SEQUENCE [LARGE SCALE GENOMIC DNA]</scope>
    <source>
        <strain evidence="2 3">HM1:IMSS clone 6</strain>
    </source>
</reference>
<dbReference type="Proteomes" id="UP000078387">
    <property type="component" value="Unassembled WGS sequence"/>
</dbReference>
<proteinExistence type="predicted"/>
<keyword evidence="1" id="KW-0472">Membrane</keyword>
<dbReference type="AlphaFoldDB" id="A0A5K1UU40"/>
<feature type="transmembrane region" description="Helical" evidence="1">
    <location>
        <begin position="36"/>
        <end position="53"/>
    </location>
</feature>
<dbReference type="VEuPathDB" id="AmoebaDB:EHI_028940"/>